<dbReference type="InterPro" id="IPR036249">
    <property type="entry name" value="Thioredoxin-like_sf"/>
</dbReference>
<dbReference type="PANTHER" id="PTHR11592">
    <property type="entry name" value="GLUTATHIONE PEROXIDASE"/>
    <property type="match status" value="1"/>
</dbReference>
<evidence type="ECO:0000313" key="4">
    <source>
        <dbReference type="EMBL" id="CAD9434257.1"/>
    </source>
</evidence>
<dbReference type="Pfam" id="PF00255">
    <property type="entry name" value="GSHPx"/>
    <property type="match status" value="1"/>
</dbReference>
<dbReference type="SUPFAM" id="SSF52833">
    <property type="entry name" value="Thioredoxin-like"/>
    <property type="match status" value="1"/>
</dbReference>
<keyword evidence="3" id="KW-0560">Oxidoreductase</keyword>
<accession>A0A7S2G6S9</accession>
<sequence>MASLSEKFGDKLAILAFPSGEFGGQELATDKEIAEFAESRDFPKPPKGFLFTKGKVNGDDARSAWKFMKEQTGAADPGWNFKGKFLVAPDGTVSDAANEGDSLATAIEELM</sequence>
<proteinExistence type="inferred from homology"/>
<comment type="similarity">
    <text evidence="1">Belongs to the glutathione peroxidase family.</text>
</comment>
<name>A0A7S2G6S9_9STRA</name>
<evidence type="ECO:0000256" key="1">
    <source>
        <dbReference type="ARBA" id="ARBA00006926"/>
    </source>
</evidence>
<protein>
    <recommendedName>
        <fullName evidence="5">Glutathione peroxidase</fullName>
    </recommendedName>
</protein>
<evidence type="ECO:0000256" key="3">
    <source>
        <dbReference type="ARBA" id="ARBA00023002"/>
    </source>
</evidence>
<dbReference type="GO" id="GO:0004601">
    <property type="term" value="F:peroxidase activity"/>
    <property type="evidence" value="ECO:0007669"/>
    <property type="project" value="UniProtKB-KW"/>
</dbReference>
<dbReference type="AlphaFoldDB" id="A0A7S2G6S9"/>
<dbReference type="GO" id="GO:0006979">
    <property type="term" value="P:response to oxidative stress"/>
    <property type="evidence" value="ECO:0007669"/>
    <property type="project" value="InterPro"/>
</dbReference>
<reference evidence="4" key="1">
    <citation type="submission" date="2021-01" db="EMBL/GenBank/DDBJ databases">
        <authorList>
            <person name="Corre E."/>
            <person name="Pelletier E."/>
            <person name="Niang G."/>
            <person name="Scheremetjew M."/>
            <person name="Finn R."/>
            <person name="Kale V."/>
            <person name="Holt S."/>
            <person name="Cochrane G."/>
            <person name="Meng A."/>
            <person name="Brown T."/>
            <person name="Cohen L."/>
        </authorList>
    </citation>
    <scope>NUCLEOTIDE SEQUENCE</scope>
    <source>
        <strain evidence="4">RCC1693</strain>
    </source>
</reference>
<evidence type="ECO:0000256" key="2">
    <source>
        <dbReference type="ARBA" id="ARBA00022559"/>
    </source>
</evidence>
<evidence type="ECO:0008006" key="5">
    <source>
        <dbReference type="Google" id="ProtNLM"/>
    </source>
</evidence>
<organism evidence="4">
    <name type="scientific">Florenciella parvula</name>
    <dbReference type="NCBI Taxonomy" id="236787"/>
    <lineage>
        <taxon>Eukaryota</taxon>
        <taxon>Sar</taxon>
        <taxon>Stramenopiles</taxon>
        <taxon>Ochrophyta</taxon>
        <taxon>Dictyochophyceae</taxon>
        <taxon>Florenciellales</taxon>
        <taxon>Florenciella</taxon>
    </lineage>
</organism>
<dbReference type="EMBL" id="HBGT01025288">
    <property type="protein sequence ID" value="CAD9434257.1"/>
    <property type="molecule type" value="Transcribed_RNA"/>
</dbReference>
<keyword evidence="2" id="KW-0575">Peroxidase</keyword>
<dbReference type="InterPro" id="IPR000889">
    <property type="entry name" value="Glutathione_peroxidase"/>
</dbReference>
<gene>
    <name evidence="4" type="ORF">FPAR1323_LOCUS13121</name>
</gene>
<dbReference type="PANTHER" id="PTHR11592:SF78">
    <property type="entry name" value="GLUTATHIONE PEROXIDASE"/>
    <property type="match status" value="1"/>
</dbReference>
<dbReference type="Gene3D" id="3.40.30.10">
    <property type="entry name" value="Glutaredoxin"/>
    <property type="match status" value="1"/>
</dbReference>
<dbReference type="PROSITE" id="PS51355">
    <property type="entry name" value="GLUTATHIONE_PEROXID_3"/>
    <property type="match status" value="1"/>
</dbReference>